<dbReference type="Proteomes" id="UP000466894">
    <property type="component" value="Chromosome"/>
</dbReference>
<dbReference type="AlphaFoldDB" id="A0A7I7P8Y1"/>
<dbReference type="InterPro" id="IPR012338">
    <property type="entry name" value="Beta-lactam/transpept-like"/>
</dbReference>
<dbReference type="SUPFAM" id="SSF56601">
    <property type="entry name" value="beta-lactamase/transpeptidase-like"/>
    <property type="match status" value="1"/>
</dbReference>
<organism evidence="1 2">
    <name type="scientific">Mycobacterium noviomagense</name>
    <dbReference type="NCBI Taxonomy" id="459858"/>
    <lineage>
        <taxon>Bacteria</taxon>
        <taxon>Bacillati</taxon>
        <taxon>Actinomycetota</taxon>
        <taxon>Actinomycetes</taxon>
        <taxon>Mycobacteriales</taxon>
        <taxon>Mycobacteriaceae</taxon>
        <taxon>Mycobacterium</taxon>
    </lineage>
</organism>
<dbReference type="Gene3D" id="3.40.710.10">
    <property type="entry name" value="DD-peptidase/beta-lactamase superfamily"/>
    <property type="match status" value="1"/>
</dbReference>
<dbReference type="EMBL" id="AP022583">
    <property type="protein sequence ID" value="BBY05028.1"/>
    <property type="molecule type" value="Genomic_DNA"/>
</dbReference>
<evidence type="ECO:0000313" key="2">
    <source>
        <dbReference type="Proteomes" id="UP000466894"/>
    </source>
</evidence>
<evidence type="ECO:0000313" key="1">
    <source>
        <dbReference type="EMBL" id="BBY05028.1"/>
    </source>
</evidence>
<proteinExistence type="predicted"/>
<protein>
    <submittedName>
        <fullName evidence="1">Uncharacterized protein</fullName>
    </submittedName>
</protein>
<reference evidence="1 2" key="1">
    <citation type="journal article" date="2019" name="Emerg. Microbes Infect.">
        <title>Comprehensive subspecies identification of 175 nontuberculous mycobacteria species based on 7547 genomic profiles.</title>
        <authorList>
            <person name="Matsumoto Y."/>
            <person name="Kinjo T."/>
            <person name="Motooka D."/>
            <person name="Nabeya D."/>
            <person name="Jung N."/>
            <person name="Uechi K."/>
            <person name="Horii T."/>
            <person name="Iida T."/>
            <person name="Fujita J."/>
            <person name="Nakamura S."/>
        </authorList>
    </citation>
    <scope>NUCLEOTIDE SEQUENCE [LARGE SCALE GENOMIC DNA]</scope>
    <source>
        <strain evidence="1 2">JCM 16367</strain>
    </source>
</reference>
<sequence>MAAEFTKLEDKLHATMGIVISAVGANPKQLVLGDWESGPAWSTMKVPLTITALDEENPPTVTDSMRAAITESDNAAAESIWENLGDPVTAAHKVEALLKKYGDPTTVEWRKLRPQFTAFGQTIWSLTNQARFTAAAVCDSSSAPIFTLMGQVEDDQRWGLGSIADTRLKGGWGPSTTGRYLVRQLGVLPTPTGLTAVAVATEPASGSFNDGTQELTEVSKWLTSHMAELPSGHCDH</sequence>
<name>A0A7I7P8Y1_9MYCO</name>
<gene>
    <name evidence="1" type="ORF">MNVI_03460</name>
</gene>
<accession>A0A7I7P8Y1</accession>
<dbReference type="KEGG" id="mnv:MNVI_03460"/>